<gene>
    <name evidence="1" type="ORF">L3X38_027314</name>
</gene>
<accession>A0AAD4VMT7</accession>
<dbReference type="Proteomes" id="UP001054821">
    <property type="component" value="Chromosome 5"/>
</dbReference>
<protein>
    <submittedName>
        <fullName evidence="1">Uncharacterized protein</fullName>
    </submittedName>
</protein>
<evidence type="ECO:0000313" key="1">
    <source>
        <dbReference type="EMBL" id="KAI5327918.1"/>
    </source>
</evidence>
<sequence length="122" mass="12466">MRTVGFLEKIQSEPPGVDTWQVTVGGDVSVDVTTTSAHGSQIFLPLARVTVKKFELTCADVVVTSALTSPQLGLEPSRFSPLGLPGLVGPAACPGCFGCAGARLGLIGACCPGQTPALELLL</sequence>
<evidence type="ECO:0000313" key="2">
    <source>
        <dbReference type="Proteomes" id="UP001054821"/>
    </source>
</evidence>
<organism evidence="1 2">
    <name type="scientific">Prunus dulcis</name>
    <name type="common">Almond</name>
    <name type="synonym">Amygdalus dulcis</name>
    <dbReference type="NCBI Taxonomy" id="3755"/>
    <lineage>
        <taxon>Eukaryota</taxon>
        <taxon>Viridiplantae</taxon>
        <taxon>Streptophyta</taxon>
        <taxon>Embryophyta</taxon>
        <taxon>Tracheophyta</taxon>
        <taxon>Spermatophyta</taxon>
        <taxon>Magnoliopsida</taxon>
        <taxon>eudicotyledons</taxon>
        <taxon>Gunneridae</taxon>
        <taxon>Pentapetalae</taxon>
        <taxon>rosids</taxon>
        <taxon>fabids</taxon>
        <taxon>Rosales</taxon>
        <taxon>Rosaceae</taxon>
        <taxon>Amygdaloideae</taxon>
        <taxon>Amygdaleae</taxon>
        <taxon>Prunus</taxon>
    </lineage>
</organism>
<dbReference type="AlphaFoldDB" id="A0AAD4VMT7"/>
<comment type="caution">
    <text evidence="1">The sequence shown here is derived from an EMBL/GenBank/DDBJ whole genome shotgun (WGS) entry which is preliminary data.</text>
</comment>
<keyword evidence="2" id="KW-1185">Reference proteome</keyword>
<reference evidence="1 2" key="1">
    <citation type="journal article" date="2022" name="G3 (Bethesda)">
        <title>Whole-genome sequence and methylome profiling of the almond [Prunus dulcis (Mill.) D.A. Webb] cultivar 'Nonpareil'.</title>
        <authorList>
            <person name="D'Amico-Willman K.M."/>
            <person name="Ouma W.Z."/>
            <person name="Meulia T."/>
            <person name="Sideli G.M."/>
            <person name="Gradziel T.M."/>
            <person name="Fresnedo-Ramirez J."/>
        </authorList>
    </citation>
    <scope>NUCLEOTIDE SEQUENCE [LARGE SCALE GENOMIC DNA]</scope>
    <source>
        <strain evidence="1">Clone GOH B32 T37-40</strain>
    </source>
</reference>
<dbReference type="EMBL" id="JAJFAZ020000005">
    <property type="protein sequence ID" value="KAI5327918.1"/>
    <property type="molecule type" value="Genomic_DNA"/>
</dbReference>
<name>A0AAD4VMT7_PRUDU</name>
<proteinExistence type="predicted"/>